<proteinExistence type="inferred from homology"/>
<evidence type="ECO:0000256" key="1">
    <source>
        <dbReference type="ARBA" id="ARBA00022723"/>
    </source>
</evidence>
<dbReference type="InterPro" id="IPR029052">
    <property type="entry name" value="Metallo-depent_PP-like"/>
</dbReference>
<evidence type="ECO:0000256" key="4">
    <source>
        <dbReference type="ARBA" id="ARBA00025742"/>
    </source>
</evidence>
<feature type="domain" description="Calcineurin-like phosphoesterase" evidence="5">
    <location>
        <begin position="23"/>
        <end position="269"/>
    </location>
</feature>
<keyword evidence="3" id="KW-0408">Iron</keyword>
<dbReference type="GO" id="GO:0046872">
    <property type="term" value="F:metal ion binding"/>
    <property type="evidence" value="ECO:0007669"/>
    <property type="project" value="UniProtKB-KW"/>
</dbReference>
<dbReference type="PANTHER" id="PTHR42988:SF2">
    <property type="entry name" value="CYCLIC NUCLEOTIDE PHOSPHODIESTERASE CBUA0032-RELATED"/>
    <property type="match status" value="1"/>
</dbReference>
<keyword evidence="2" id="KW-0378">Hydrolase</keyword>
<accession>A0A7C3J5I8</accession>
<dbReference type="InterPro" id="IPR050884">
    <property type="entry name" value="CNP_phosphodiesterase-III"/>
</dbReference>
<dbReference type="SUPFAM" id="SSF56300">
    <property type="entry name" value="Metallo-dependent phosphatases"/>
    <property type="match status" value="1"/>
</dbReference>
<organism evidence="6">
    <name type="scientific">candidate division WOR-3 bacterium</name>
    <dbReference type="NCBI Taxonomy" id="2052148"/>
    <lineage>
        <taxon>Bacteria</taxon>
        <taxon>Bacteria division WOR-3</taxon>
    </lineage>
</organism>
<reference evidence="6" key="1">
    <citation type="journal article" date="2020" name="mSystems">
        <title>Genome- and Community-Level Interaction Insights into Carbon Utilization and Element Cycling Functions of Hydrothermarchaeota in Hydrothermal Sediment.</title>
        <authorList>
            <person name="Zhou Z."/>
            <person name="Liu Y."/>
            <person name="Xu W."/>
            <person name="Pan J."/>
            <person name="Luo Z.H."/>
            <person name="Li M."/>
        </authorList>
    </citation>
    <scope>NUCLEOTIDE SEQUENCE [LARGE SCALE GENOMIC DNA]</scope>
    <source>
        <strain evidence="6">SpSt-464</strain>
    </source>
</reference>
<dbReference type="Pfam" id="PF00149">
    <property type="entry name" value="Metallophos"/>
    <property type="match status" value="1"/>
</dbReference>
<keyword evidence="1" id="KW-0479">Metal-binding</keyword>
<dbReference type="PANTHER" id="PTHR42988">
    <property type="entry name" value="PHOSPHOHYDROLASE"/>
    <property type="match status" value="1"/>
</dbReference>
<name>A0A7C3J5I8_UNCW3</name>
<comment type="similarity">
    <text evidence="4">Belongs to the cyclic nucleotide phosphodiesterase class-III family.</text>
</comment>
<gene>
    <name evidence="6" type="ORF">ENS15_01570</name>
</gene>
<evidence type="ECO:0000256" key="3">
    <source>
        <dbReference type="ARBA" id="ARBA00023004"/>
    </source>
</evidence>
<dbReference type="InterPro" id="IPR004843">
    <property type="entry name" value="Calcineurin-like_PHP"/>
</dbReference>
<evidence type="ECO:0000313" key="6">
    <source>
        <dbReference type="EMBL" id="HFK23335.1"/>
    </source>
</evidence>
<sequence>MMKRLWFFISILILSIFLNSKNIRFAIISDIHLYDTTLGVRSEEFKKYIMQDRKLLKESSFLLDQFLEDIQKESLDFILIPGDITKDGELVNHKLFIEKVSKILDGKTKIFVICGNHDINNFDGFKYEEKGKVRVEGISKKDFENLYQNFGYLNSFSKDENSLSYIARLNEDYFLVALDGCKYYLNDEKNPSTVSGKIKKKSLLWLKDNLEKLKDQNKKVIVMIHHNIIEHFKGQKKGYPEYVLENNEELLKILNSYNVQLIFTGHFHSNDITKRKFKNGYMFEIETGSPLTFPSPYRIVEILNDTFVKIQTFSLLKSPEFYSYAKEYTESGIYNIAFNIIKSYKISDMESDLLAKKISYAMVSHYRGDETMPEKFFENKDFSIKSKFIMFLKKDMFKNLLNDPTPDNNVVINLYSGEISNLK</sequence>
<evidence type="ECO:0000256" key="2">
    <source>
        <dbReference type="ARBA" id="ARBA00022801"/>
    </source>
</evidence>
<evidence type="ECO:0000259" key="5">
    <source>
        <dbReference type="Pfam" id="PF00149"/>
    </source>
</evidence>
<comment type="caution">
    <text evidence="6">The sequence shown here is derived from an EMBL/GenBank/DDBJ whole genome shotgun (WGS) entry which is preliminary data.</text>
</comment>
<protein>
    <submittedName>
        <fullName evidence="6">Metallophosphoesterase</fullName>
    </submittedName>
</protein>
<dbReference type="GO" id="GO:0016787">
    <property type="term" value="F:hydrolase activity"/>
    <property type="evidence" value="ECO:0007669"/>
    <property type="project" value="UniProtKB-KW"/>
</dbReference>
<dbReference type="AlphaFoldDB" id="A0A7C3J5I8"/>
<dbReference type="EMBL" id="DSTT01000002">
    <property type="protein sequence ID" value="HFK23335.1"/>
    <property type="molecule type" value="Genomic_DNA"/>
</dbReference>
<dbReference type="Gene3D" id="3.60.21.10">
    <property type="match status" value="1"/>
</dbReference>